<accession>A0AA89TJ99</accession>
<gene>
    <name evidence="1" type="ORF">HNR72_005267</name>
</gene>
<name>A0AA89TJ99_STRCU</name>
<proteinExistence type="predicted"/>
<protein>
    <submittedName>
        <fullName evidence="1">Uncharacterized protein</fullName>
    </submittedName>
</protein>
<dbReference type="EMBL" id="JACHLX010000001">
    <property type="protein sequence ID" value="MBB5814239.1"/>
    <property type="molecule type" value="Genomic_DNA"/>
</dbReference>
<keyword evidence="2" id="KW-1185">Reference proteome</keyword>
<evidence type="ECO:0000313" key="1">
    <source>
        <dbReference type="EMBL" id="MBB5814239.1"/>
    </source>
</evidence>
<comment type="caution">
    <text evidence="1">The sequence shown here is derived from an EMBL/GenBank/DDBJ whole genome shotgun (WGS) entry which is preliminary data.</text>
</comment>
<organism evidence="1 2">
    <name type="scientific">Streptomyces collinus</name>
    <dbReference type="NCBI Taxonomy" id="42684"/>
    <lineage>
        <taxon>Bacteria</taxon>
        <taxon>Bacillati</taxon>
        <taxon>Actinomycetota</taxon>
        <taxon>Actinomycetes</taxon>
        <taxon>Kitasatosporales</taxon>
        <taxon>Streptomycetaceae</taxon>
        <taxon>Streptomyces</taxon>
    </lineage>
</organism>
<dbReference type="Proteomes" id="UP000579531">
    <property type="component" value="Unassembled WGS sequence"/>
</dbReference>
<dbReference type="AlphaFoldDB" id="A0AA89TJ99"/>
<sequence length="53" mass="5958">MVGVGVFLLPLARHRHPYGGCCDGGRQERPFWDPEATDPSVSRCRSKRIVTFV</sequence>
<evidence type="ECO:0000313" key="2">
    <source>
        <dbReference type="Proteomes" id="UP000579531"/>
    </source>
</evidence>
<reference evidence="1 2" key="1">
    <citation type="submission" date="2020-08" db="EMBL/GenBank/DDBJ databases">
        <title>Sequencing the genomes of 1000 actinobacteria strains.</title>
        <authorList>
            <person name="Klenk H.-P."/>
        </authorList>
    </citation>
    <scope>NUCLEOTIDE SEQUENCE [LARGE SCALE GENOMIC DNA]</scope>
    <source>
        <strain evidence="1 2">DSM 40129</strain>
    </source>
</reference>